<reference evidence="2 3" key="1">
    <citation type="journal article" date="2021" name="Environ. Microbiol.">
        <title>Gene family expansions and transcriptome signatures uncover fungal adaptations to wood decay.</title>
        <authorList>
            <person name="Hage H."/>
            <person name="Miyauchi S."/>
            <person name="Viragh M."/>
            <person name="Drula E."/>
            <person name="Min B."/>
            <person name="Chaduli D."/>
            <person name="Navarro D."/>
            <person name="Favel A."/>
            <person name="Norest M."/>
            <person name="Lesage-Meessen L."/>
            <person name="Balint B."/>
            <person name="Merenyi Z."/>
            <person name="de Eugenio L."/>
            <person name="Morin E."/>
            <person name="Martinez A.T."/>
            <person name="Baldrian P."/>
            <person name="Stursova M."/>
            <person name="Martinez M.J."/>
            <person name="Novotny C."/>
            <person name="Magnuson J.K."/>
            <person name="Spatafora J.W."/>
            <person name="Maurice S."/>
            <person name="Pangilinan J."/>
            <person name="Andreopoulos W."/>
            <person name="LaButti K."/>
            <person name="Hundley H."/>
            <person name="Na H."/>
            <person name="Kuo A."/>
            <person name="Barry K."/>
            <person name="Lipzen A."/>
            <person name="Henrissat B."/>
            <person name="Riley R."/>
            <person name="Ahrendt S."/>
            <person name="Nagy L.G."/>
            <person name="Grigoriev I.V."/>
            <person name="Martin F."/>
            <person name="Rosso M.N."/>
        </authorList>
    </citation>
    <scope>NUCLEOTIDE SEQUENCE [LARGE SCALE GENOMIC DNA]</scope>
    <source>
        <strain evidence="2 3">CIRM-BRFM 1785</strain>
    </source>
</reference>
<evidence type="ECO:0000313" key="2">
    <source>
        <dbReference type="EMBL" id="KAH9842356.1"/>
    </source>
</evidence>
<evidence type="ECO:0000313" key="3">
    <source>
        <dbReference type="Proteomes" id="UP000814176"/>
    </source>
</evidence>
<dbReference type="Gene3D" id="2.60.120.260">
    <property type="entry name" value="Galactose-binding domain-like"/>
    <property type="match status" value="1"/>
</dbReference>
<evidence type="ECO:0000256" key="1">
    <source>
        <dbReference type="SAM" id="Phobius"/>
    </source>
</evidence>
<gene>
    <name evidence="2" type="ORF">C8Q71DRAFT_699030</name>
</gene>
<proteinExistence type="predicted"/>
<keyword evidence="1" id="KW-1133">Transmembrane helix</keyword>
<dbReference type="EMBL" id="JADCUA010000002">
    <property type="protein sequence ID" value="KAH9842356.1"/>
    <property type="molecule type" value="Genomic_DNA"/>
</dbReference>
<dbReference type="GeneID" id="72000782"/>
<feature type="transmembrane region" description="Helical" evidence="1">
    <location>
        <begin position="12"/>
        <end position="30"/>
    </location>
</feature>
<keyword evidence="3" id="KW-1185">Reference proteome</keyword>
<comment type="caution">
    <text evidence="2">The sequence shown here is derived from an EMBL/GenBank/DDBJ whole genome shotgun (WGS) entry which is preliminary data.</text>
</comment>
<dbReference type="Proteomes" id="UP000814176">
    <property type="component" value="Unassembled WGS sequence"/>
</dbReference>
<name>A0ABQ8KU65_9APHY</name>
<accession>A0ABQ8KU65</accession>
<sequence length="191" mass="20496">MHPPGCARFHSFIIALLIGFECVAVALGGIRTIDDTYGDSVTGATPTYSNAACWNEGPSCSICVSQPDPAQAHNGTWHDTQSNVCSNALSNDTTDHTVMFTFTGTTLTVYCILVAQGPVTKVTNVTFDLDGDPSTYQSPPSYNASAYGYQYNIPVYSRSSLNNTQHTFTMSTAQGSPSSPSLLLFDYATYK</sequence>
<keyword evidence="1" id="KW-0812">Transmembrane</keyword>
<keyword evidence="1" id="KW-0472">Membrane</keyword>
<organism evidence="2 3">
    <name type="scientific">Rhodofomes roseus</name>
    <dbReference type="NCBI Taxonomy" id="34475"/>
    <lineage>
        <taxon>Eukaryota</taxon>
        <taxon>Fungi</taxon>
        <taxon>Dikarya</taxon>
        <taxon>Basidiomycota</taxon>
        <taxon>Agaricomycotina</taxon>
        <taxon>Agaricomycetes</taxon>
        <taxon>Polyporales</taxon>
        <taxon>Rhodofomes</taxon>
    </lineage>
</organism>
<protein>
    <submittedName>
        <fullName evidence="2">Uncharacterized protein</fullName>
    </submittedName>
</protein>
<dbReference type="RefSeq" id="XP_047783403.1">
    <property type="nucleotide sequence ID" value="XM_047920050.1"/>
</dbReference>